<proteinExistence type="predicted"/>
<gene>
    <name evidence="1" type="ORF">S12H4_23695</name>
</gene>
<organism evidence="1">
    <name type="scientific">marine sediment metagenome</name>
    <dbReference type="NCBI Taxonomy" id="412755"/>
    <lineage>
        <taxon>unclassified sequences</taxon>
        <taxon>metagenomes</taxon>
        <taxon>ecological metagenomes</taxon>
    </lineage>
</organism>
<name>X1S1I7_9ZZZZ</name>
<evidence type="ECO:0000313" key="1">
    <source>
        <dbReference type="EMBL" id="GAI73011.1"/>
    </source>
</evidence>
<comment type="caution">
    <text evidence="1">The sequence shown here is derived from an EMBL/GenBank/DDBJ whole genome shotgun (WGS) entry which is preliminary data.</text>
</comment>
<dbReference type="EMBL" id="BARW01012648">
    <property type="protein sequence ID" value="GAI73011.1"/>
    <property type="molecule type" value="Genomic_DNA"/>
</dbReference>
<dbReference type="AlphaFoldDB" id="X1S1I7"/>
<protein>
    <submittedName>
        <fullName evidence="1">Uncharacterized protein</fullName>
    </submittedName>
</protein>
<reference evidence="1" key="1">
    <citation type="journal article" date="2014" name="Front. Microbiol.">
        <title>High frequency of phylogenetically diverse reductive dehalogenase-homologous genes in deep subseafloor sedimentary metagenomes.</title>
        <authorList>
            <person name="Kawai M."/>
            <person name="Futagami T."/>
            <person name="Toyoda A."/>
            <person name="Takaki Y."/>
            <person name="Nishi S."/>
            <person name="Hori S."/>
            <person name="Arai W."/>
            <person name="Tsubouchi T."/>
            <person name="Morono Y."/>
            <person name="Uchiyama I."/>
            <person name="Ito T."/>
            <person name="Fujiyama A."/>
            <person name="Inagaki F."/>
            <person name="Takami H."/>
        </authorList>
    </citation>
    <scope>NUCLEOTIDE SEQUENCE</scope>
    <source>
        <strain evidence="1">Expedition CK06-06</strain>
    </source>
</reference>
<accession>X1S1I7</accession>
<feature type="non-terminal residue" evidence="1">
    <location>
        <position position="1"/>
    </location>
</feature>
<sequence>KDGIWVPQIFNRQIEDMEKVKQIKVEEEKALTQNAE</sequence>